<dbReference type="OrthoDB" id="2673624at2759"/>
<dbReference type="InterPro" id="IPR025314">
    <property type="entry name" value="DUF4219"/>
</dbReference>
<dbReference type="InParanoid" id="A0A1B7MFX5"/>
<feature type="domain" description="DUF4219" evidence="2">
    <location>
        <begin position="15"/>
        <end position="37"/>
    </location>
</feature>
<gene>
    <name evidence="3" type="ORF">K503DRAFT_812656</name>
</gene>
<evidence type="ECO:0000259" key="2">
    <source>
        <dbReference type="Pfam" id="PF13961"/>
    </source>
</evidence>
<reference evidence="3 4" key="1">
    <citation type="submission" date="2016-06" db="EMBL/GenBank/DDBJ databases">
        <title>Comparative genomics of the ectomycorrhizal sister species Rhizopogon vinicolor and Rhizopogon vesiculosus (Basidiomycota: Boletales) reveals a divergence of the mating type B locus.</title>
        <authorList>
            <consortium name="DOE Joint Genome Institute"/>
            <person name="Mujic A.B."/>
            <person name="Kuo A."/>
            <person name="Tritt A."/>
            <person name="Lipzen A."/>
            <person name="Chen C."/>
            <person name="Johnson J."/>
            <person name="Sharma A."/>
            <person name="Barry K."/>
            <person name="Grigoriev I.V."/>
            <person name="Spatafora J.W."/>
        </authorList>
    </citation>
    <scope>NUCLEOTIDE SEQUENCE [LARGE SCALE GENOMIC DNA]</scope>
    <source>
        <strain evidence="3 4">AM-OR11-026</strain>
    </source>
</reference>
<evidence type="ECO:0000313" key="3">
    <source>
        <dbReference type="EMBL" id="OAX31498.1"/>
    </source>
</evidence>
<organism evidence="3 4">
    <name type="scientific">Rhizopogon vinicolor AM-OR11-026</name>
    <dbReference type="NCBI Taxonomy" id="1314800"/>
    <lineage>
        <taxon>Eukaryota</taxon>
        <taxon>Fungi</taxon>
        <taxon>Dikarya</taxon>
        <taxon>Basidiomycota</taxon>
        <taxon>Agaricomycotina</taxon>
        <taxon>Agaricomycetes</taxon>
        <taxon>Agaricomycetidae</taxon>
        <taxon>Boletales</taxon>
        <taxon>Suillineae</taxon>
        <taxon>Rhizopogonaceae</taxon>
        <taxon>Rhizopogon</taxon>
    </lineage>
</organism>
<accession>A0A1B7MFX5</accession>
<feature type="region of interest" description="Disordered" evidence="1">
    <location>
        <begin position="167"/>
        <end position="190"/>
    </location>
</feature>
<dbReference type="Proteomes" id="UP000092154">
    <property type="component" value="Unassembled WGS sequence"/>
</dbReference>
<evidence type="ECO:0000313" key="4">
    <source>
        <dbReference type="Proteomes" id="UP000092154"/>
    </source>
</evidence>
<dbReference type="AlphaFoldDB" id="A0A1B7MFX5"/>
<evidence type="ECO:0000256" key="1">
    <source>
        <dbReference type="SAM" id="MobiDB-lite"/>
    </source>
</evidence>
<name>A0A1B7MFX5_9AGAM</name>
<proteinExistence type="predicted"/>
<sequence>MSSEDHKSTNSVTKLTSNNYPTWKGDMKAYLRVKGVWLLVNGSETCPSDADAKAKWDVKADKAAGELYLACSDDPVKIWTTLASIHLQQRPAARFNAWDDFFSIRKQPEESLSTLIAWIEDGMSKIKELRPTDIKDTYAIEKLAELICMTMSLYKGELQAAFLAEESQRRRRPEGPSTDAALFTSSNTCT</sequence>
<dbReference type="STRING" id="1314800.A0A1B7MFX5"/>
<dbReference type="EMBL" id="KV449373">
    <property type="protein sequence ID" value="OAX31498.1"/>
    <property type="molecule type" value="Genomic_DNA"/>
</dbReference>
<protein>
    <recommendedName>
        <fullName evidence="2">DUF4219 domain-containing protein</fullName>
    </recommendedName>
</protein>
<dbReference type="Pfam" id="PF13961">
    <property type="entry name" value="DUF4219"/>
    <property type="match status" value="1"/>
</dbReference>
<keyword evidence="4" id="KW-1185">Reference proteome</keyword>